<comment type="caution">
    <text evidence="1">The sequence shown here is derived from an EMBL/GenBank/DDBJ whole genome shotgun (WGS) entry which is preliminary data.</text>
</comment>
<name>X1LJ30_9ZZZZ</name>
<protein>
    <submittedName>
        <fullName evidence="1">Uncharacterized protein</fullName>
    </submittedName>
</protein>
<proteinExistence type="predicted"/>
<reference evidence="1" key="1">
    <citation type="journal article" date="2014" name="Front. Microbiol.">
        <title>High frequency of phylogenetically diverse reductive dehalogenase-homologous genes in deep subseafloor sedimentary metagenomes.</title>
        <authorList>
            <person name="Kawai M."/>
            <person name="Futagami T."/>
            <person name="Toyoda A."/>
            <person name="Takaki Y."/>
            <person name="Nishi S."/>
            <person name="Hori S."/>
            <person name="Arai W."/>
            <person name="Tsubouchi T."/>
            <person name="Morono Y."/>
            <person name="Uchiyama I."/>
            <person name="Ito T."/>
            <person name="Fujiyama A."/>
            <person name="Inagaki F."/>
            <person name="Takami H."/>
        </authorList>
    </citation>
    <scope>NUCLEOTIDE SEQUENCE</scope>
    <source>
        <strain evidence="1">Expedition CK06-06</strain>
    </source>
</reference>
<accession>X1LJ30</accession>
<dbReference type="AlphaFoldDB" id="X1LJ30"/>
<dbReference type="EMBL" id="BARV01000149">
    <property type="protein sequence ID" value="GAH94148.1"/>
    <property type="molecule type" value="Genomic_DNA"/>
</dbReference>
<evidence type="ECO:0000313" key="1">
    <source>
        <dbReference type="EMBL" id="GAH94148.1"/>
    </source>
</evidence>
<organism evidence="1">
    <name type="scientific">marine sediment metagenome</name>
    <dbReference type="NCBI Taxonomy" id="412755"/>
    <lineage>
        <taxon>unclassified sequences</taxon>
        <taxon>metagenomes</taxon>
        <taxon>ecological metagenomes</taxon>
    </lineage>
</organism>
<sequence length="106" mass="12237">MTTDQAFRQVRVCIDGCYEGWAVAAYWDGELWNGWVVPYFTMEGMRELAGHVDELEENKDGTFSWFDEDFNEAEPREVIAPQMSHVGQSYPVSLYVLPGWCFQLAD</sequence>
<gene>
    <name evidence="1" type="ORF">S06H3_00727</name>
</gene>